<reference evidence="2 3" key="1">
    <citation type="submission" date="2018-11" db="EMBL/GenBank/DDBJ databases">
        <title>Proposal to divide the Flavobacteriaceae and reorganize its genera based on Amino Acid Identity values calculated from whole genome sequences.</title>
        <authorList>
            <person name="Nicholson A.C."/>
            <person name="Gulvik C.A."/>
            <person name="Whitney A.M."/>
            <person name="Humrighouse B.W."/>
            <person name="Bell M."/>
            <person name="Holmes B."/>
            <person name="Steigerwalt A."/>
            <person name="Villarma A."/>
            <person name="Sheth M."/>
            <person name="Batra D."/>
            <person name="Pryor J."/>
            <person name="Bernardet J.-F."/>
            <person name="Hugo C."/>
            <person name="Kampfer P."/>
            <person name="Newman J."/>
            <person name="Mcquiston J.R."/>
        </authorList>
    </citation>
    <scope>NUCLEOTIDE SEQUENCE [LARGE SCALE GENOMIC DNA]</scope>
    <source>
        <strain evidence="2 3">G0235</strain>
    </source>
</reference>
<keyword evidence="3" id="KW-1185">Reference proteome</keyword>
<gene>
    <name evidence="2" type="ORF">EGI15_04715</name>
</gene>
<feature type="transmembrane region" description="Helical" evidence="1">
    <location>
        <begin position="16"/>
        <end position="43"/>
    </location>
</feature>
<feature type="transmembrane region" description="Helical" evidence="1">
    <location>
        <begin position="55"/>
        <end position="78"/>
    </location>
</feature>
<name>A0ABX9XA56_9FLAO</name>
<evidence type="ECO:0000313" key="2">
    <source>
        <dbReference type="EMBL" id="ROH95169.1"/>
    </source>
</evidence>
<dbReference type="EMBL" id="RJTW01000003">
    <property type="protein sequence ID" value="ROH95169.1"/>
    <property type="molecule type" value="Genomic_DNA"/>
</dbReference>
<dbReference type="RefSeq" id="WP_123278058.1">
    <property type="nucleotide sequence ID" value="NZ_JALRGU010000606.1"/>
</dbReference>
<accession>A0ABX9XA56</accession>
<evidence type="ECO:0000313" key="3">
    <source>
        <dbReference type="Proteomes" id="UP000281899"/>
    </source>
</evidence>
<evidence type="ECO:0000256" key="1">
    <source>
        <dbReference type="SAM" id="Phobius"/>
    </source>
</evidence>
<keyword evidence="1" id="KW-0472">Membrane</keyword>
<sequence length="240" mass="27923">MIEKFQTIESKISKPITYFLMGILWIAVILIMVVIGFVFNLIYNNFRQYLEQDLGIFFTLIIAQLLLIFCCIALIMALTYRKKQKIRKAIVDEKGVTFYNNRNVIIETILYHELQPAQNSSTDVHVSNTQNVKYSKTTLQIYLKNKAGEIGPIRVDFNFELVILSNQYDLYHHFLKGIQHFRPDLRISQQAIDQYNLSSEPQKTEFGIFEYIMAAIVILIAAGLVYVFMLLVKIIVDKLH</sequence>
<dbReference type="GeneID" id="301711966"/>
<comment type="caution">
    <text evidence="2">The sequence shown here is derived from an EMBL/GenBank/DDBJ whole genome shotgun (WGS) entry which is preliminary data.</text>
</comment>
<feature type="transmembrane region" description="Helical" evidence="1">
    <location>
        <begin position="211"/>
        <end position="236"/>
    </location>
</feature>
<dbReference type="Proteomes" id="UP000281899">
    <property type="component" value="Unassembled WGS sequence"/>
</dbReference>
<proteinExistence type="predicted"/>
<protein>
    <submittedName>
        <fullName evidence="2">Uncharacterized protein</fullName>
    </submittedName>
</protein>
<keyword evidence="1" id="KW-0812">Transmembrane</keyword>
<organism evidence="2 3">
    <name type="scientific">Chryseobacterium cucumeris</name>
    <dbReference type="NCBI Taxonomy" id="1813611"/>
    <lineage>
        <taxon>Bacteria</taxon>
        <taxon>Pseudomonadati</taxon>
        <taxon>Bacteroidota</taxon>
        <taxon>Flavobacteriia</taxon>
        <taxon>Flavobacteriales</taxon>
        <taxon>Weeksellaceae</taxon>
        <taxon>Chryseobacterium group</taxon>
        <taxon>Chryseobacterium</taxon>
    </lineage>
</organism>
<keyword evidence="1" id="KW-1133">Transmembrane helix</keyword>